<feature type="compositionally biased region" description="Basic and acidic residues" evidence="1">
    <location>
        <begin position="249"/>
        <end position="268"/>
    </location>
</feature>
<feature type="region of interest" description="Disordered" evidence="1">
    <location>
        <begin position="203"/>
        <end position="270"/>
    </location>
</feature>
<evidence type="ECO:0000313" key="2">
    <source>
        <dbReference type="EMBL" id="GJC77507.1"/>
    </source>
</evidence>
<accession>A0AA37GBH4</accession>
<proteinExistence type="predicted"/>
<sequence>MAKSQQAYAGNVGANKDFELFASDSALSTPSFMNFSDTPGTPQGWISEGETASTRRSSRRISNGIMDRVNKFETMGMEMQRPMTPPHQDATSILLPPTPMETPHDRAIKHEPLSARPTRFAEGYDESMEETLKPVRRTNQRAQNIFEDLRRQSEENVMPGSHQPSQMADGLYDHVVPTPDFMNMNNFNNEFMKIQGGYDGLSDDIQVPSDMSQQSTPHTPLMNFHSTFDNRPDLHHPNMTIGSVSPSRSFDDRSFDDSRRSSPHRRTESLASIASAASIASINIEETKTETGVTLDEIAMARS</sequence>
<reference evidence="2 3" key="1">
    <citation type="submission" date="2021-07" db="EMBL/GenBank/DDBJ databases">
        <title>Genome data of Colletotrichum spaethianum.</title>
        <authorList>
            <person name="Utami Y.D."/>
            <person name="Hiruma K."/>
        </authorList>
    </citation>
    <scope>NUCLEOTIDE SEQUENCE [LARGE SCALE GENOMIC DNA]</scope>
    <source>
        <strain evidence="2 3">MAFF 242679</strain>
    </source>
</reference>
<evidence type="ECO:0000256" key="1">
    <source>
        <dbReference type="SAM" id="MobiDB-lite"/>
    </source>
</evidence>
<dbReference type="EMBL" id="BPPX01000001">
    <property type="protein sequence ID" value="GJC77507.1"/>
    <property type="molecule type" value="Genomic_DNA"/>
</dbReference>
<comment type="caution">
    <text evidence="2">The sequence shown here is derived from an EMBL/GenBank/DDBJ whole genome shotgun (WGS) entry which is preliminary data.</text>
</comment>
<name>A0AA37GBH4_9PEZI</name>
<keyword evidence="3" id="KW-1185">Reference proteome</keyword>
<dbReference type="AlphaFoldDB" id="A0AA37GBH4"/>
<feature type="compositionally biased region" description="Polar residues" evidence="1">
    <location>
        <begin position="209"/>
        <end position="227"/>
    </location>
</feature>
<evidence type="ECO:0000313" key="3">
    <source>
        <dbReference type="Proteomes" id="UP001055172"/>
    </source>
</evidence>
<gene>
    <name evidence="2" type="ORF">ColLi_00345</name>
</gene>
<feature type="region of interest" description="Disordered" evidence="1">
    <location>
        <begin position="35"/>
        <end position="59"/>
    </location>
</feature>
<organism evidence="2 3">
    <name type="scientific">Colletotrichum liriopes</name>
    <dbReference type="NCBI Taxonomy" id="708192"/>
    <lineage>
        <taxon>Eukaryota</taxon>
        <taxon>Fungi</taxon>
        <taxon>Dikarya</taxon>
        <taxon>Ascomycota</taxon>
        <taxon>Pezizomycotina</taxon>
        <taxon>Sordariomycetes</taxon>
        <taxon>Hypocreomycetidae</taxon>
        <taxon>Glomerellales</taxon>
        <taxon>Glomerellaceae</taxon>
        <taxon>Colletotrichum</taxon>
        <taxon>Colletotrichum spaethianum species complex</taxon>
    </lineage>
</organism>
<dbReference type="Proteomes" id="UP001055172">
    <property type="component" value="Unassembled WGS sequence"/>
</dbReference>
<protein>
    <submittedName>
        <fullName evidence="2">Uncharacterized protein</fullName>
    </submittedName>
</protein>